<protein>
    <submittedName>
        <fullName evidence="3">Uncharacterized protein</fullName>
    </submittedName>
</protein>
<feature type="compositionally biased region" description="Basic and acidic residues" evidence="1">
    <location>
        <begin position="415"/>
        <end position="429"/>
    </location>
</feature>
<gene>
    <name evidence="3" type="ORF">VIBNISOn1_230027</name>
</gene>
<name>A0AAV2VRT7_9VIBR</name>
<evidence type="ECO:0000313" key="4">
    <source>
        <dbReference type="Proteomes" id="UP000018211"/>
    </source>
</evidence>
<keyword evidence="2" id="KW-0812">Transmembrane</keyword>
<organism evidence="3 4">
    <name type="scientific">Vibrio nigripulchritudo SOn1</name>
    <dbReference type="NCBI Taxonomy" id="1238450"/>
    <lineage>
        <taxon>Bacteria</taxon>
        <taxon>Pseudomonadati</taxon>
        <taxon>Pseudomonadota</taxon>
        <taxon>Gammaproteobacteria</taxon>
        <taxon>Vibrionales</taxon>
        <taxon>Vibrionaceae</taxon>
        <taxon>Vibrio</taxon>
    </lineage>
</organism>
<reference evidence="3 4" key="1">
    <citation type="journal article" date="2013" name="ISME J.">
        <title>Comparative genomics of pathogenic lineages of Vibrio nigripulchritudo identifies virulence-associated traits.</title>
        <authorList>
            <person name="Goudenege D."/>
            <person name="Labreuche Y."/>
            <person name="Krin E."/>
            <person name="Ansquer D."/>
            <person name="Mangenot S."/>
            <person name="Calteau A."/>
            <person name="Medigue C."/>
            <person name="Mazel D."/>
            <person name="Polz M.F."/>
            <person name="Le Roux F."/>
        </authorList>
    </citation>
    <scope>NUCLEOTIDE SEQUENCE [LARGE SCALE GENOMIC DNA]</scope>
    <source>
        <strain evidence="3 4">SOn1</strain>
    </source>
</reference>
<keyword evidence="2" id="KW-1133">Transmembrane helix</keyword>
<dbReference type="EMBL" id="CAOF01000113">
    <property type="protein sequence ID" value="CCO47128.1"/>
    <property type="molecule type" value="Genomic_DNA"/>
</dbReference>
<keyword evidence="2" id="KW-0472">Membrane</keyword>
<sequence>MASDSSYQTKSLGLWFQLSDTKLLNEIAKQTSLHVNYWQFIDNHGERKCRLMRKASDSLKKLFNKNNDIYDVLDIGLMIPKNEAITKISFYLPLTTDIKSIQDLSAFFETQKIAAAVFNENLSVNQSSADSYLTLKKGKEGNQKTYCLVQRLAKDLEGHISQKALDIEKQDLGVIISITKDSLKRAFKQKSDDDNAPRYFRLRIPVLKSQPNPIIHTISPSDKLINSGYDSIKCIDFRLNESRLLLDDIEYEIEDEQGTFILPVSRIDFLLAAKLQADVVGGSQQFHKSRFLEPSLWKEYFEDDKKNIHDHIDRGMVVYHWKKTLSDLPQNKNTGDKHTSPDDMTFFEDFITFVKFKERLSNLKLIIKYALWSFLIGSIGSLIGSLLYSGPPNLSTIASSWSNFSLTVEPSPETDELKKQHKDGSDKGG</sequence>
<evidence type="ECO:0000256" key="2">
    <source>
        <dbReference type="SAM" id="Phobius"/>
    </source>
</evidence>
<proteinExistence type="predicted"/>
<evidence type="ECO:0000256" key="1">
    <source>
        <dbReference type="SAM" id="MobiDB-lite"/>
    </source>
</evidence>
<feature type="region of interest" description="Disordered" evidence="1">
    <location>
        <begin position="409"/>
        <end position="429"/>
    </location>
</feature>
<dbReference type="RefSeq" id="WP_022612039.1">
    <property type="nucleotide sequence ID" value="NZ_LK391965.1"/>
</dbReference>
<dbReference type="AlphaFoldDB" id="A0AAV2VRT7"/>
<dbReference type="Proteomes" id="UP000018211">
    <property type="component" value="Unassembled WGS sequence"/>
</dbReference>
<evidence type="ECO:0000313" key="3">
    <source>
        <dbReference type="EMBL" id="CCO47128.1"/>
    </source>
</evidence>
<accession>A0AAV2VRT7</accession>
<feature type="transmembrane region" description="Helical" evidence="2">
    <location>
        <begin position="365"/>
        <end position="388"/>
    </location>
</feature>
<comment type="caution">
    <text evidence="3">The sequence shown here is derived from an EMBL/GenBank/DDBJ whole genome shotgun (WGS) entry which is preliminary data.</text>
</comment>